<dbReference type="PROSITE" id="PS50011">
    <property type="entry name" value="PROTEIN_KINASE_DOM"/>
    <property type="match status" value="1"/>
</dbReference>
<keyword evidence="15" id="KW-0325">Glycoprotein</keyword>
<dbReference type="PANTHER" id="PTHR27002">
    <property type="entry name" value="RECEPTOR-LIKE SERINE/THREONINE-PROTEIN KINASE SD1-8"/>
    <property type="match status" value="1"/>
</dbReference>
<evidence type="ECO:0000256" key="3">
    <source>
        <dbReference type="ARBA" id="ARBA00022527"/>
    </source>
</evidence>
<evidence type="ECO:0000256" key="2">
    <source>
        <dbReference type="ARBA" id="ARBA00022475"/>
    </source>
</evidence>
<dbReference type="EMBL" id="JAUHHV010000007">
    <property type="protein sequence ID" value="KAK1417740.1"/>
    <property type="molecule type" value="Genomic_DNA"/>
</dbReference>
<accession>A0AAD8K7D6</accession>
<keyword evidence="24" id="KW-1185">Reference proteome</keyword>
<keyword evidence="5 19" id="KW-0812">Transmembrane</keyword>
<evidence type="ECO:0000256" key="14">
    <source>
        <dbReference type="ARBA" id="ARBA00023170"/>
    </source>
</evidence>
<evidence type="ECO:0000256" key="6">
    <source>
        <dbReference type="ARBA" id="ARBA00022729"/>
    </source>
</evidence>
<comment type="catalytic activity">
    <reaction evidence="17 18">
        <text>L-seryl-[protein] + ATP = O-phospho-L-seryl-[protein] + ADP + H(+)</text>
        <dbReference type="Rhea" id="RHEA:17989"/>
        <dbReference type="Rhea" id="RHEA-COMP:9863"/>
        <dbReference type="Rhea" id="RHEA-COMP:11604"/>
        <dbReference type="ChEBI" id="CHEBI:15378"/>
        <dbReference type="ChEBI" id="CHEBI:29999"/>
        <dbReference type="ChEBI" id="CHEBI:30616"/>
        <dbReference type="ChEBI" id="CHEBI:83421"/>
        <dbReference type="ChEBI" id="CHEBI:456216"/>
        <dbReference type="EC" id="2.7.11.1"/>
    </reaction>
</comment>
<dbReference type="InterPro" id="IPR001245">
    <property type="entry name" value="Ser-Thr/Tyr_kinase_cat_dom"/>
</dbReference>
<dbReference type="GO" id="GO:0004674">
    <property type="term" value="F:protein serine/threonine kinase activity"/>
    <property type="evidence" value="ECO:0007669"/>
    <property type="project" value="UniProtKB-KW"/>
</dbReference>
<feature type="signal peptide" evidence="20">
    <location>
        <begin position="1"/>
        <end position="23"/>
    </location>
</feature>
<feature type="transmembrane region" description="Helical" evidence="19">
    <location>
        <begin position="399"/>
        <end position="422"/>
    </location>
</feature>
<gene>
    <name evidence="23" type="ORF">QVD17_26874</name>
</gene>
<keyword evidence="2" id="KW-1003">Cell membrane</keyword>
<dbReference type="InterPro" id="IPR003609">
    <property type="entry name" value="Pan_app"/>
</dbReference>
<dbReference type="InterPro" id="IPR011009">
    <property type="entry name" value="Kinase-like_dom_sf"/>
</dbReference>
<dbReference type="PANTHER" id="PTHR27002:SF548">
    <property type="entry name" value="RECEPTOR-LIKE SERINE_THREONINE-PROTEIN KINASE"/>
    <property type="match status" value="1"/>
</dbReference>
<feature type="domain" description="Bulb-type lectin" evidence="22">
    <location>
        <begin position="24"/>
        <end position="153"/>
    </location>
</feature>
<keyword evidence="13" id="KW-1015">Disulfide bond</keyword>
<feature type="domain" description="Protein kinase" evidence="21">
    <location>
        <begin position="480"/>
        <end position="756"/>
    </location>
</feature>
<sequence length="798" mass="89825">MITLITITITIIIFTVNHSPVTGVSTLKSGDQLNFTSHLISPSNNFTLSFFTIPATNYTYLGIWYTDDEQLRKVWVANPSTPIESNSSSHVLQIDPNTGKLVLTQTETEAAIENINISDNLSGFSPNLTANLEDDGNFVLKNEIDDQIVWQSFDHPTNVLLPGMKLGSDVQSAKNWTLTSWLSDENPRDGAYTLSWETNGEDDQRLMVRFRGEPYWTSGELKDQMFEFMDLNNLLLSRYNLRYVYNNDDKYFSYESVGNVHPMWILRPHGRIVDGNDRVISSTDLCYGYDLGNGCVASSDVVMCRSERDKFVPLSGDFASEGTVKLVDDNSSLSIGDCMVQCWNDCGCLGFVNVGNGTGCIRWTGAKSVGNFSVDSQGNAESKFVLVSSNPSKGNDAKILIWAPVVAGICLLLFCFGLLWYLKNRKNKLEERQKRVDRRFLELMASGSFRDSGDVERDDRKGSDTIVFNFYAIVTATNGFSDENKLGRGGFGPVYKGKLSDGREIAIKRLSRTSGQGLVEFKNELILIAKLQHTNLVRVLGCCIHGEEKMLIYEYMPNKSLDFFLFDESRKELLDWPKRWNIIEGIAQGLLYLHKYSRMRVIHRDLKASNVLLDESMNPKISDFGMARIFKQDETEATTKRVVGTYGYMSPEYAMEGTFSEKSDVFSFGVLILEIVSGRRNSSFSHFDKTTNLVRYAWELWQQGDALQLQDPTLGDSCVIHQLRRTIHVALLCVQENAGDRPVMSDVISMLINDTIPLPAPKQSAFFFGRTVSKSTSIERKSNDCSVNQMSVTEMEAR</sequence>
<dbReference type="PIRSF" id="PIRSF000641">
    <property type="entry name" value="SRK"/>
    <property type="match status" value="1"/>
</dbReference>
<dbReference type="SUPFAM" id="SSF51110">
    <property type="entry name" value="alpha-D-mannose-specific plant lectins"/>
    <property type="match status" value="1"/>
</dbReference>
<dbReference type="InterPro" id="IPR021820">
    <property type="entry name" value="S-locus_recpt_kinase_C"/>
</dbReference>
<evidence type="ECO:0000313" key="23">
    <source>
        <dbReference type="EMBL" id="KAK1417740.1"/>
    </source>
</evidence>
<evidence type="ECO:0000256" key="17">
    <source>
        <dbReference type="ARBA" id="ARBA00048679"/>
    </source>
</evidence>
<evidence type="ECO:0000256" key="20">
    <source>
        <dbReference type="SAM" id="SignalP"/>
    </source>
</evidence>
<keyword evidence="12 19" id="KW-0472">Membrane</keyword>
<comment type="caution">
    <text evidence="23">The sequence shown here is derived from an EMBL/GenBank/DDBJ whole genome shotgun (WGS) entry which is preliminary data.</text>
</comment>
<dbReference type="Pfam" id="PF08276">
    <property type="entry name" value="PAN_2"/>
    <property type="match status" value="1"/>
</dbReference>
<dbReference type="SMART" id="SM00108">
    <property type="entry name" value="B_lectin"/>
    <property type="match status" value="1"/>
</dbReference>
<dbReference type="EC" id="2.7.11.1" evidence="18"/>
<comment type="similarity">
    <text evidence="18">Belongs to the protein kinase superfamily. Ser/Thr protein kinase family.</text>
</comment>
<evidence type="ECO:0000256" key="1">
    <source>
        <dbReference type="ARBA" id="ARBA00004251"/>
    </source>
</evidence>
<dbReference type="InterPro" id="IPR036426">
    <property type="entry name" value="Bulb-type_lectin_dom_sf"/>
</dbReference>
<evidence type="ECO:0000256" key="15">
    <source>
        <dbReference type="ARBA" id="ARBA00023180"/>
    </source>
</evidence>
<evidence type="ECO:0000256" key="9">
    <source>
        <dbReference type="ARBA" id="ARBA00022777"/>
    </source>
</evidence>
<evidence type="ECO:0000256" key="16">
    <source>
        <dbReference type="ARBA" id="ARBA00047899"/>
    </source>
</evidence>
<dbReference type="Gene3D" id="2.90.10.10">
    <property type="entry name" value="Bulb-type lectin domain"/>
    <property type="match status" value="1"/>
</dbReference>
<dbReference type="FunFam" id="3.30.200.20:FF:000330">
    <property type="entry name" value="G-type lectin S-receptor-like serine/threonine-protein kinase At4g03230"/>
    <property type="match status" value="1"/>
</dbReference>
<evidence type="ECO:0000256" key="13">
    <source>
        <dbReference type="ARBA" id="ARBA00023157"/>
    </source>
</evidence>
<evidence type="ECO:0000256" key="11">
    <source>
        <dbReference type="ARBA" id="ARBA00022989"/>
    </source>
</evidence>
<dbReference type="Pfam" id="PF11883">
    <property type="entry name" value="DUF3403"/>
    <property type="match status" value="1"/>
</dbReference>
<keyword evidence="10 18" id="KW-0067">ATP-binding</keyword>
<evidence type="ECO:0000313" key="24">
    <source>
        <dbReference type="Proteomes" id="UP001229421"/>
    </source>
</evidence>
<dbReference type="GO" id="GO:0030246">
    <property type="term" value="F:carbohydrate binding"/>
    <property type="evidence" value="ECO:0007669"/>
    <property type="project" value="UniProtKB-KW"/>
</dbReference>
<evidence type="ECO:0000256" key="5">
    <source>
        <dbReference type="ARBA" id="ARBA00022692"/>
    </source>
</evidence>
<dbReference type="PROSITE" id="PS00108">
    <property type="entry name" value="PROTEIN_KINASE_ST"/>
    <property type="match status" value="1"/>
</dbReference>
<dbReference type="Pfam" id="PF01453">
    <property type="entry name" value="B_lectin"/>
    <property type="match status" value="1"/>
</dbReference>
<dbReference type="InterPro" id="IPR001480">
    <property type="entry name" value="Bulb-type_lectin_dom"/>
</dbReference>
<evidence type="ECO:0000256" key="12">
    <source>
        <dbReference type="ARBA" id="ARBA00023136"/>
    </source>
</evidence>
<evidence type="ECO:0000256" key="8">
    <source>
        <dbReference type="ARBA" id="ARBA00022741"/>
    </source>
</evidence>
<evidence type="ECO:0000256" key="7">
    <source>
        <dbReference type="ARBA" id="ARBA00022734"/>
    </source>
</evidence>
<keyword evidence="9 18" id="KW-0418">Kinase</keyword>
<dbReference type="FunFam" id="1.10.510.10:FF:000060">
    <property type="entry name" value="G-type lectin S-receptor-like serine/threonine-protein kinase"/>
    <property type="match status" value="1"/>
</dbReference>
<dbReference type="Pfam" id="PF07714">
    <property type="entry name" value="PK_Tyr_Ser-Thr"/>
    <property type="match status" value="1"/>
</dbReference>
<dbReference type="GO" id="GO:0005524">
    <property type="term" value="F:ATP binding"/>
    <property type="evidence" value="ECO:0007669"/>
    <property type="project" value="UniProtKB-KW"/>
</dbReference>
<name>A0AAD8K7D6_TARER</name>
<keyword evidence="11 19" id="KW-1133">Transmembrane helix</keyword>
<organism evidence="23 24">
    <name type="scientific">Tagetes erecta</name>
    <name type="common">African marigold</name>
    <dbReference type="NCBI Taxonomy" id="13708"/>
    <lineage>
        <taxon>Eukaryota</taxon>
        <taxon>Viridiplantae</taxon>
        <taxon>Streptophyta</taxon>
        <taxon>Embryophyta</taxon>
        <taxon>Tracheophyta</taxon>
        <taxon>Spermatophyta</taxon>
        <taxon>Magnoliopsida</taxon>
        <taxon>eudicotyledons</taxon>
        <taxon>Gunneridae</taxon>
        <taxon>Pentapetalae</taxon>
        <taxon>asterids</taxon>
        <taxon>campanulids</taxon>
        <taxon>Asterales</taxon>
        <taxon>Asteraceae</taxon>
        <taxon>Asteroideae</taxon>
        <taxon>Heliantheae alliance</taxon>
        <taxon>Tageteae</taxon>
        <taxon>Tagetes</taxon>
    </lineage>
</organism>
<dbReference type="AlphaFoldDB" id="A0AAD8K7D6"/>
<comment type="subcellular location">
    <subcellularLocation>
        <location evidence="1">Cell membrane</location>
        <topology evidence="1">Single-pass type I membrane protein</topology>
    </subcellularLocation>
</comment>
<evidence type="ECO:0000259" key="21">
    <source>
        <dbReference type="PROSITE" id="PS50011"/>
    </source>
</evidence>
<comment type="catalytic activity">
    <reaction evidence="16 18">
        <text>L-threonyl-[protein] + ATP = O-phospho-L-threonyl-[protein] + ADP + H(+)</text>
        <dbReference type="Rhea" id="RHEA:46608"/>
        <dbReference type="Rhea" id="RHEA-COMP:11060"/>
        <dbReference type="Rhea" id="RHEA-COMP:11605"/>
        <dbReference type="ChEBI" id="CHEBI:15378"/>
        <dbReference type="ChEBI" id="CHEBI:30013"/>
        <dbReference type="ChEBI" id="CHEBI:30616"/>
        <dbReference type="ChEBI" id="CHEBI:61977"/>
        <dbReference type="ChEBI" id="CHEBI:456216"/>
        <dbReference type="EC" id="2.7.11.1"/>
    </reaction>
</comment>
<keyword evidence="3 18" id="KW-0723">Serine/threonine-protein kinase</keyword>
<evidence type="ECO:0000256" key="4">
    <source>
        <dbReference type="ARBA" id="ARBA00022679"/>
    </source>
</evidence>
<dbReference type="Gene3D" id="3.30.200.20">
    <property type="entry name" value="Phosphorylase Kinase, domain 1"/>
    <property type="match status" value="1"/>
</dbReference>
<evidence type="ECO:0000256" key="18">
    <source>
        <dbReference type="PIRNR" id="PIRNR000641"/>
    </source>
</evidence>
<dbReference type="PROSITE" id="PS50927">
    <property type="entry name" value="BULB_LECTIN"/>
    <property type="match status" value="1"/>
</dbReference>
<protein>
    <recommendedName>
        <fullName evidence="18">Receptor-like serine/threonine-protein kinase</fullName>
        <ecNumber evidence="18">2.7.11.1</ecNumber>
    </recommendedName>
</protein>
<dbReference type="SUPFAM" id="SSF56112">
    <property type="entry name" value="Protein kinase-like (PK-like)"/>
    <property type="match status" value="1"/>
</dbReference>
<keyword evidence="8 18" id="KW-0547">Nucleotide-binding</keyword>
<keyword evidence="4 18" id="KW-0808">Transferase</keyword>
<dbReference type="InterPro" id="IPR008271">
    <property type="entry name" value="Ser/Thr_kinase_AS"/>
</dbReference>
<evidence type="ECO:0000256" key="19">
    <source>
        <dbReference type="SAM" id="Phobius"/>
    </source>
</evidence>
<keyword evidence="7" id="KW-0430">Lectin</keyword>
<dbReference type="InterPro" id="IPR000719">
    <property type="entry name" value="Prot_kinase_dom"/>
</dbReference>
<dbReference type="GO" id="GO:0005886">
    <property type="term" value="C:plasma membrane"/>
    <property type="evidence" value="ECO:0007669"/>
    <property type="project" value="UniProtKB-SubCell"/>
</dbReference>
<keyword evidence="6 20" id="KW-0732">Signal</keyword>
<dbReference type="SMART" id="SM00220">
    <property type="entry name" value="S_TKc"/>
    <property type="match status" value="1"/>
</dbReference>
<dbReference type="Proteomes" id="UP001229421">
    <property type="component" value="Unassembled WGS sequence"/>
</dbReference>
<proteinExistence type="inferred from homology"/>
<dbReference type="Gene3D" id="1.10.510.10">
    <property type="entry name" value="Transferase(Phosphotransferase) domain 1"/>
    <property type="match status" value="1"/>
</dbReference>
<keyword evidence="14" id="KW-0675">Receptor</keyword>
<feature type="chain" id="PRO_5042158956" description="Receptor-like serine/threonine-protein kinase" evidence="20">
    <location>
        <begin position="24"/>
        <end position="798"/>
    </location>
</feature>
<reference evidence="23" key="1">
    <citation type="journal article" date="2023" name="bioRxiv">
        <title>Improved chromosome-level genome assembly for marigold (Tagetes erecta).</title>
        <authorList>
            <person name="Jiang F."/>
            <person name="Yuan L."/>
            <person name="Wang S."/>
            <person name="Wang H."/>
            <person name="Xu D."/>
            <person name="Wang A."/>
            <person name="Fan W."/>
        </authorList>
    </citation>
    <scope>NUCLEOTIDE SEQUENCE</scope>
    <source>
        <strain evidence="23">WSJ</strain>
        <tissue evidence="23">Leaf</tissue>
    </source>
</reference>
<dbReference type="InterPro" id="IPR024171">
    <property type="entry name" value="SRK-like_kinase"/>
</dbReference>
<evidence type="ECO:0000256" key="10">
    <source>
        <dbReference type="ARBA" id="ARBA00022840"/>
    </source>
</evidence>
<dbReference type="CDD" id="cd14066">
    <property type="entry name" value="STKc_IRAK"/>
    <property type="match status" value="1"/>
</dbReference>
<evidence type="ECO:0000259" key="22">
    <source>
        <dbReference type="PROSITE" id="PS50927"/>
    </source>
</evidence>